<evidence type="ECO:0000313" key="4">
    <source>
        <dbReference type="Proteomes" id="UP000029665"/>
    </source>
</evidence>
<feature type="region of interest" description="Disordered" evidence="1">
    <location>
        <begin position="119"/>
        <end position="143"/>
    </location>
</feature>
<sequence length="143" mass="14478">MAIIKNLKERRLSHPITLGNDAPPQPPPPPYTLGSAEADCGTEAGDGGVVQQQDPAHARKKDGPGMKAAKAFGLGLGALVASPFVLTGALVYGTGKILEGVGKGLTAGPKAAANELKAAFGNDNEPRAGGNAEGAARESRERD</sequence>
<keyword evidence="2" id="KW-1133">Transmembrane helix</keyword>
<evidence type="ECO:0000313" key="3">
    <source>
        <dbReference type="EMBL" id="CDO70834.1"/>
    </source>
</evidence>
<feature type="region of interest" description="Disordered" evidence="1">
    <location>
        <begin position="1"/>
        <end position="64"/>
    </location>
</feature>
<evidence type="ECO:0000256" key="1">
    <source>
        <dbReference type="SAM" id="MobiDB-lite"/>
    </source>
</evidence>
<dbReference type="Proteomes" id="UP000029665">
    <property type="component" value="Unassembled WGS sequence"/>
</dbReference>
<protein>
    <submittedName>
        <fullName evidence="3">Uncharacterized protein</fullName>
    </submittedName>
</protein>
<name>A0A060SF32_PYCCI</name>
<keyword evidence="2" id="KW-0812">Transmembrane</keyword>
<keyword evidence="4" id="KW-1185">Reference proteome</keyword>
<feature type="compositionally biased region" description="Basic and acidic residues" evidence="1">
    <location>
        <begin position="1"/>
        <end position="12"/>
    </location>
</feature>
<dbReference type="HOGENOM" id="CLU_1807199_0_0_1"/>
<proteinExistence type="predicted"/>
<keyword evidence="2" id="KW-0472">Membrane</keyword>
<dbReference type="OrthoDB" id="2747816at2759"/>
<dbReference type="EMBL" id="CCBP010000093">
    <property type="protein sequence ID" value="CDO70834.1"/>
    <property type="molecule type" value="Genomic_DNA"/>
</dbReference>
<dbReference type="AlphaFoldDB" id="A0A060SF32"/>
<organism evidence="3 4">
    <name type="scientific">Pycnoporus cinnabarinus</name>
    <name type="common">Cinnabar-red polypore</name>
    <name type="synonym">Trametes cinnabarina</name>
    <dbReference type="NCBI Taxonomy" id="5643"/>
    <lineage>
        <taxon>Eukaryota</taxon>
        <taxon>Fungi</taxon>
        <taxon>Dikarya</taxon>
        <taxon>Basidiomycota</taxon>
        <taxon>Agaricomycotina</taxon>
        <taxon>Agaricomycetes</taxon>
        <taxon>Polyporales</taxon>
        <taxon>Polyporaceae</taxon>
        <taxon>Trametes</taxon>
    </lineage>
</organism>
<accession>A0A060SF32</accession>
<gene>
    <name evidence="3" type="ORF">BN946_scf184801.g27</name>
</gene>
<evidence type="ECO:0000256" key="2">
    <source>
        <dbReference type="SAM" id="Phobius"/>
    </source>
</evidence>
<feature type="transmembrane region" description="Helical" evidence="2">
    <location>
        <begin position="71"/>
        <end position="92"/>
    </location>
</feature>
<reference evidence="3" key="1">
    <citation type="submission" date="2014-01" db="EMBL/GenBank/DDBJ databases">
        <title>The genome of the white-rot fungus Pycnoporus cinnabarinus: a basidiomycete model with a versatile arsenal for lignocellulosic biomass breakdown.</title>
        <authorList>
            <person name="Levasseur A."/>
            <person name="Lomascolo A."/>
            <person name="Ruiz-Duenas F.J."/>
            <person name="Uzan E."/>
            <person name="Piumi F."/>
            <person name="Kues U."/>
            <person name="Ram A.F.J."/>
            <person name="Murat C."/>
            <person name="Haon M."/>
            <person name="Benoit I."/>
            <person name="Arfi Y."/>
            <person name="Chevret D."/>
            <person name="Drula E."/>
            <person name="Kwon M.J."/>
            <person name="Gouret P."/>
            <person name="Lesage-Meessen L."/>
            <person name="Lombard V."/>
            <person name="Mariette J."/>
            <person name="Noirot C."/>
            <person name="Park J."/>
            <person name="Patyshakuliyeva A."/>
            <person name="Wieneger R.A.B."/>
            <person name="Wosten H.A.B."/>
            <person name="Martin F."/>
            <person name="Coutinho P.M."/>
            <person name="de Vries R."/>
            <person name="Martinez A.T."/>
            <person name="Klopp C."/>
            <person name="Pontarotti P."/>
            <person name="Henrissat B."/>
            <person name="Record E."/>
        </authorList>
    </citation>
    <scope>NUCLEOTIDE SEQUENCE [LARGE SCALE GENOMIC DNA]</scope>
    <source>
        <strain evidence="3">BRFM137</strain>
    </source>
</reference>
<comment type="caution">
    <text evidence="3">The sequence shown here is derived from an EMBL/GenBank/DDBJ whole genome shotgun (WGS) entry which is preliminary data.</text>
</comment>